<accession>B2JTE3</accession>
<protein>
    <recommendedName>
        <fullName evidence="1">Cyclophilin-like domain-containing protein</fullName>
    </recommendedName>
</protein>
<dbReference type="HOGENOM" id="CLU_099043_1_0_4"/>
<dbReference type="Pfam" id="PF18050">
    <property type="entry name" value="Cyclophil_like2"/>
    <property type="match status" value="1"/>
</dbReference>
<reference evidence="3" key="1">
    <citation type="journal article" date="2014" name="Stand. Genomic Sci.">
        <title>Complete genome sequence of Burkholderia phymatum STM815(T), a broad host range and efficient nitrogen-fixing symbiont of Mimosa species.</title>
        <authorList>
            <person name="Moulin L."/>
            <person name="Klonowska A."/>
            <person name="Caroline B."/>
            <person name="Booth K."/>
            <person name="Vriezen J.A."/>
            <person name="Melkonian R."/>
            <person name="James E.K."/>
            <person name="Young J.P."/>
            <person name="Bena G."/>
            <person name="Hauser L."/>
            <person name="Land M."/>
            <person name="Kyrpides N."/>
            <person name="Bruce D."/>
            <person name="Chain P."/>
            <person name="Copeland A."/>
            <person name="Pitluck S."/>
            <person name="Woyke T."/>
            <person name="Lizotte-Waniewski M."/>
            <person name="Bristow J."/>
            <person name="Riley M."/>
        </authorList>
    </citation>
    <scope>NUCLEOTIDE SEQUENCE [LARGE SCALE GENOMIC DNA]</scope>
    <source>
        <strain evidence="3">DSM 17167 / CIP 108236 / LMG 21445 / STM815</strain>
        <plasmid evidence="3">Plasmid pBPHY01</plasmid>
    </source>
</reference>
<feature type="domain" description="Cyclophilin-like" evidence="1">
    <location>
        <begin position="55"/>
        <end position="165"/>
    </location>
</feature>
<evidence type="ECO:0000313" key="2">
    <source>
        <dbReference type="EMBL" id="ACC75846.1"/>
    </source>
</evidence>
<dbReference type="Proteomes" id="UP000001192">
    <property type="component" value="Plasmid pBPHY01"/>
</dbReference>
<dbReference type="SUPFAM" id="SSF50891">
    <property type="entry name" value="Cyclophilin-like"/>
    <property type="match status" value="1"/>
</dbReference>
<keyword evidence="2" id="KW-0614">Plasmid</keyword>
<evidence type="ECO:0000259" key="1">
    <source>
        <dbReference type="Pfam" id="PF18050"/>
    </source>
</evidence>
<dbReference type="AlphaFoldDB" id="B2JTE3"/>
<dbReference type="InterPro" id="IPR041183">
    <property type="entry name" value="Cyclophilin-like"/>
</dbReference>
<dbReference type="InterPro" id="IPR029000">
    <property type="entry name" value="Cyclophilin-like_dom_sf"/>
</dbReference>
<dbReference type="EMBL" id="CP001045">
    <property type="protein sequence ID" value="ACC75846.1"/>
    <property type="molecule type" value="Genomic_DNA"/>
</dbReference>
<geneLocation type="plasmid" evidence="2 3">
    <name>pBPHY01</name>
</geneLocation>
<gene>
    <name evidence="2" type="ordered locus">Bphy_6829</name>
</gene>
<dbReference type="KEGG" id="bph:Bphy_6829"/>
<sequence precursor="true">MSARRLLEGLLLTVMLALLLVRVAASAEGENNVASSASGHAASHANPPSATRIIMRVSGKELRGTLGDNPTAHEFASLLPIHVVMSDLFGREKAGSLPRAISVGGPRSSSYEVGDIGYWSPGHDLAIYYRQDGDRIPSPGIIKVGRLDSGIEAFVVTGSLDVIIERE</sequence>
<keyword evidence="3" id="KW-1185">Reference proteome</keyword>
<name>B2JTE3_PARP8</name>
<evidence type="ECO:0000313" key="3">
    <source>
        <dbReference type="Proteomes" id="UP000001192"/>
    </source>
</evidence>
<dbReference type="Gene3D" id="2.40.100.20">
    <property type="match status" value="1"/>
</dbReference>
<proteinExistence type="predicted"/>
<organism evidence="2 3">
    <name type="scientific">Paraburkholderia phymatum (strain DSM 17167 / CIP 108236 / LMG 21445 / STM815)</name>
    <name type="common">Burkholderia phymatum</name>
    <dbReference type="NCBI Taxonomy" id="391038"/>
    <lineage>
        <taxon>Bacteria</taxon>
        <taxon>Pseudomonadati</taxon>
        <taxon>Pseudomonadota</taxon>
        <taxon>Betaproteobacteria</taxon>
        <taxon>Burkholderiales</taxon>
        <taxon>Burkholderiaceae</taxon>
        <taxon>Paraburkholderia</taxon>
    </lineage>
</organism>